<sequence length="207" mass="24775">MKIEELSKFLKIVDDYDDLEYLFSVIIRNAAPTIRKHKTSSLINFSNSNRNLNNIWEKYKNEVKDKLDVDYFELKKDTTNTFVLFYNKEKINLSIRDKKNMEFLKRFGYKENMDIKQCLSLLGERFQYMCPHEIGVFLGYPIEDVTSFVDYPNTKCKMVGYWKVYHDIESAEVIFSKYDEIKHSIIQLMMRGMKPTELLNHHLRCCN</sequence>
<proteinExistence type="predicted"/>
<gene>
    <name evidence="1" type="ORF">Ctaglu_15680</name>
</gene>
<accession>A0A401UKB1</accession>
<dbReference type="Pfam" id="PF12672">
    <property type="entry name" value="DUF3793"/>
    <property type="match status" value="1"/>
</dbReference>
<dbReference type="Proteomes" id="UP000287872">
    <property type="component" value="Unassembled WGS sequence"/>
</dbReference>
<evidence type="ECO:0000313" key="1">
    <source>
        <dbReference type="EMBL" id="GCD09945.1"/>
    </source>
</evidence>
<dbReference type="OrthoDB" id="5393676at2"/>
<dbReference type="RefSeq" id="WP_124999844.1">
    <property type="nucleotide sequence ID" value="NZ_BHYK01000007.1"/>
</dbReference>
<keyword evidence="2" id="KW-1185">Reference proteome</keyword>
<dbReference type="AlphaFoldDB" id="A0A401UKB1"/>
<protein>
    <recommendedName>
        <fullName evidence="3">DUF3793 domain-containing protein</fullName>
    </recommendedName>
</protein>
<reference evidence="1 2" key="1">
    <citation type="submission" date="2018-11" db="EMBL/GenBank/DDBJ databases">
        <title>Genome sequencing and assembly of Clostridium tagluense strain A121.</title>
        <authorList>
            <person name="Murakami T."/>
            <person name="Segawa T."/>
            <person name="Shcherbakova V.A."/>
            <person name="Mori H."/>
            <person name="Yoshimura Y."/>
        </authorList>
    </citation>
    <scope>NUCLEOTIDE SEQUENCE [LARGE SCALE GENOMIC DNA]</scope>
    <source>
        <strain evidence="1 2">A121</strain>
    </source>
</reference>
<name>A0A401UKB1_9CLOT</name>
<evidence type="ECO:0008006" key="3">
    <source>
        <dbReference type="Google" id="ProtNLM"/>
    </source>
</evidence>
<dbReference type="EMBL" id="BHYK01000007">
    <property type="protein sequence ID" value="GCD09945.1"/>
    <property type="molecule type" value="Genomic_DNA"/>
</dbReference>
<evidence type="ECO:0000313" key="2">
    <source>
        <dbReference type="Proteomes" id="UP000287872"/>
    </source>
</evidence>
<comment type="caution">
    <text evidence="1">The sequence shown here is derived from an EMBL/GenBank/DDBJ whole genome shotgun (WGS) entry which is preliminary data.</text>
</comment>
<dbReference type="InterPro" id="IPR024523">
    <property type="entry name" value="DUF3793"/>
</dbReference>
<organism evidence="1 2">
    <name type="scientific">Clostridium tagluense</name>
    <dbReference type="NCBI Taxonomy" id="360422"/>
    <lineage>
        <taxon>Bacteria</taxon>
        <taxon>Bacillati</taxon>
        <taxon>Bacillota</taxon>
        <taxon>Clostridia</taxon>
        <taxon>Eubacteriales</taxon>
        <taxon>Clostridiaceae</taxon>
        <taxon>Clostridium</taxon>
    </lineage>
</organism>